<feature type="compositionally biased region" description="Basic and acidic residues" evidence="1">
    <location>
        <begin position="159"/>
        <end position="170"/>
    </location>
</feature>
<dbReference type="AlphaFoldDB" id="A0A8K0KVQ3"/>
<comment type="caution">
    <text evidence="2">The sequence shown here is derived from an EMBL/GenBank/DDBJ whole genome shotgun (WGS) entry which is preliminary data.</text>
</comment>
<dbReference type="EMBL" id="JAESVG020000010">
    <property type="protein sequence ID" value="KAG8623493.1"/>
    <property type="molecule type" value="Genomic_DNA"/>
</dbReference>
<name>A0A8K0KVQ3_9PEZI</name>
<proteinExistence type="predicted"/>
<reference evidence="2" key="1">
    <citation type="submission" date="2021-07" db="EMBL/GenBank/DDBJ databases">
        <title>Elsinoe batatas strain:CRI-CJ2 Genome sequencing and assembly.</title>
        <authorList>
            <person name="Huang L."/>
        </authorList>
    </citation>
    <scope>NUCLEOTIDE SEQUENCE</scope>
    <source>
        <strain evidence="2">CRI-CJ2</strain>
    </source>
</reference>
<sequence length="202" mass="21760">MPVKWDAAKDQFLLVQLAEDIVLTPVQMQRIIEKWPAALGDPPTERAIKEHIVKIRSMLGKAGVAGFSATGAKGTGKGAGVPKTPRNQKTTAGGVTKPKPGAKPAAKKRKRTQQTDSEDADADMTMSDTDGAEQMIKKEGEGEGEMPITPRQVLARKTKSPEEKEKKAKYVQEMLGESSASSEDEAGPGEEGEYNPVKDEMI</sequence>
<dbReference type="Proteomes" id="UP000809789">
    <property type="component" value="Unassembled WGS sequence"/>
</dbReference>
<feature type="region of interest" description="Disordered" evidence="1">
    <location>
        <begin position="70"/>
        <end position="202"/>
    </location>
</feature>
<protein>
    <submittedName>
        <fullName evidence="2">Uncharacterized protein</fullName>
    </submittedName>
</protein>
<evidence type="ECO:0000313" key="2">
    <source>
        <dbReference type="EMBL" id="KAG8623493.1"/>
    </source>
</evidence>
<keyword evidence="3" id="KW-1185">Reference proteome</keyword>
<evidence type="ECO:0000313" key="3">
    <source>
        <dbReference type="Proteomes" id="UP000809789"/>
    </source>
</evidence>
<accession>A0A8K0KVQ3</accession>
<feature type="compositionally biased region" description="Acidic residues" evidence="1">
    <location>
        <begin position="182"/>
        <end position="193"/>
    </location>
</feature>
<dbReference type="OrthoDB" id="5420368at2759"/>
<evidence type="ECO:0000256" key="1">
    <source>
        <dbReference type="SAM" id="MobiDB-lite"/>
    </source>
</evidence>
<organism evidence="2 3">
    <name type="scientific">Elsinoe batatas</name>
    <dbReference type="NCBI Taxonomy" id="2601811"/>
    <lineage>
        <taxon>Eukaryota</taxon>
        <taxon>Fungi</taxon>
        <taxon>Dikarya</taxon>
        <taxon>Ascomycota</taxon>
        <taxon>Pezizomycotina</taxon>
        <taxon>Dothideomycetes</taxon>
        <taxon>Dothideomycetidae</taxon>
        <taxon>Myriangiales</taxon>
        <taxon>Elsinoaceae</taxon>
        <taxon>Elsinoe</taxon>
    </lineage>
</organism>
<gene>
    <name evidence="2" type="ORF">KVT40_008469</name>
</gene>